<dbReference type="NCBIfam" id="TIGR02537">
    <property type="entry name" value="arch_flag_Nterm"/>
    <property type="match status" value="1"/>
</dbReference>
<comment type="caution">
    <text evidence="3">The sequence shown here is derived from an EMBL/GenBank/DDBJ whole genome shotgun (WGS) entry which is preliminary data.</text>
</comment>
<protein>
    <recommendedName>
        <fullName evidence="2">Archaeal Type IV pilin N-terminal domain-containing protein</fullName>
    </recommendedName>
</protein>
<proteinExistence type="predicted"/>
<dbReference type="InterPro" id="IPR013373">
    <property type="entry name" value="Flagellin/pilin_N_arc"/>
</dbReference>
<evidence type="ECO:0000259" key="2">
    <source>
        <dbReference type="Pfam" id="PF07790"/>
    </source>
</evidence>
<gene>
    <name evidence="3" type="ORF">Harman_28610</name>
</gene>
<keyword evidence="1" id="KW-1133">Transmembrane helix</keyword>
<sequence length="184" mass="18860">MDRPTYSHDPRGVSPVIGVVLLLSITVLLAATVGGFVLNETVDLDDRTPTVARSTGSFVTGPSGGCGENTVEIRHAGGDSVPADEIEIAVRLPDTGTRARLVDLPVAGTALSASNTDDPDNVVYDYCVGGVIAEGGQPWSAGRTITFQLNAGGGTVEPGDAIDVRVVHAPSNGVLAAVELTARR</sequence>
<evidence type="ECO:0000313" key="4">
    <source>
        <dbReference type="Proteomes" id="UP000304382"/>
    </source>
</evidence>
<dbReference type="OrthoDB" id="118020at2157"/>
<feature type="transmembrane region" description="Helical" evidence="1">
    <location>
        <begin position="12"/>
        <end position="38"/>
    </location>
</feature>
<evidence type="ECO:0000256" key="1">
    <source>
        <dbReference type="SAM" id="Phobius"/>
    </source>
</evidence>
<dbReference type="RefSeq" id="WP_137684471.1">
    <property type="nucleotide sequence ID" value="NZ_BIXZ01000005.1"/>
</dbReference>
<keyword evidence="1" id="KW-0472">Membrane</keyword>
<dbReference type="Proteomes" id="UP000304382">
    <property type="component" value="Unassembled WGS sequence"/>
</dbReference>
<reference evidence="3 4" key="1">
    <citation type="submission" date="2019-02" db="EMBL/GenBank/DDBJ databases">
        <title>Haloarcula mannanilyticum sp. nov., a mannan degrading haloarchaeon isolated from commercial salt.</title>
        <authorList>
            <person name="Enomoto S."/>
            <person name="Shimane Y."/>
            <person name="Kamekura M."/>
            <person name="Ito T."/>
            <person name="Moriya O."/>
            <person name="Ihara K."/>
            <person name="Takahashi-Ando N."/>
            <person name="Fukushima Y."/>
            <person name="Yoshida Y."/>
            <person name="Usama R."/>
            <person name="Takai K."/>
            <person name="Minegishi H."/>
        </authorList>
    </citation>
    <scope>NUCLEOTIDE SEQUENCE [LARGE SCALE GENOMIC DNA]</scope>
    <source>
        <strain evidence="3 4">MD130-1</strain>
    </source>
</reference>
<evidence type="ECO:0000313" key="3">
    <source>
        <dbReference type="EMBL" id="GCF14926.1"/>
    </source>
</evidence>
<organism evidence="3 4">
    <name type="scientific">Haloarcula mannanilytica</name>
    <dbReference type="NCBI Taxonomy" id="2509225"/>
    <lineage>
        <taxon>Archaea</taxon>
        <taxon>Methanobacteriati</taxon>
        <taxon>Methanobacteriota</taxon>
        <taxon>Stenosarchaea group</taxon>
        <taxon>Halobacteria</taxon>
        <taxon>Halobacteriales</taxon>
        <taxon>Haloarculaceae</taxon>
        <taxon>Haloarcula</taxon>
    </lineage>
</organism>
<keyword evidence="4" id="KW-1185">Reference proteome</keyword>
<name>A0A4C2EKR5_9EURY</name>
<dbReference type="EMBL" id="BIXZ01000005">
    <property type="protein sequence ID" value="GCF14926.1"/>
    <property type="molecule type" value="Genomic_DNA"/>
</dbReference>
<dbReference type="AlphaFoldDB" id="A0A4C2EKR5"/>
<dbReference type="InterPro" id="IPR012859">
    <property type="entry name" value="Pilin_N_archaeal"/>
</dbReference>
<feature type="domain" description="Archaeal Type IV pilin N-terminal" evidence="2">
    <location>
        <begin position="11"/>
        <end position="92"/>
    </location>
</feature>
<keyword evidence="1" id="KW-0812">Transmembrane</keyword>
<accession>A0A4C2EKR5</accession>
<dbReference type="Pfam" id="PF07790">
    <property type="entry name" value="Pilin_N"/>
    <property type="match status" value="1"/>
</dbReference>